<keyword evidence="1" id="KW-0472">Membrane</keyword>
<evidence type="ECO:0000256" key="1">
    <source>
        <dbReference type="SAM" id="Phobius"/>
    </source>
</evidence>
<evidence type="ECO:0000313" key="3">
    <source>
        <dbReference type="Proteomes" id="UP000593575"/>
    </source>
</evidence>
<keyword evidence="1" id="KW-1133">Transmembrane helix</keyword>
<evidence type="ECO:0000313" key="2">
    <source>
        <dbReference type="EMBL" id="MBA0821720.1"/>
    </source>
</evidence>
<protein>
    <submittedName>
        <fullName evidence="2">Uncharacterized protein</fullName>
    </submittedName>
</protein>
<accession>A0A7J9IHW5</accession>
<feature type="transmembrane region" description="Helical" evidence="1">
    <location>
        <begin position="12"/>
        <end position="34"/>
    </location>
</feature>
<dbReference type="EMBL" id="JABFAE010000001">
    <property type="protein sequence ID" value="MBA0821720.1"/>
    <property type="molecule type" value="Genomic_DNA"/>
</dbReference>
<gene>
    <name evidence="2" type="ORF">Goarm_018560</name>
</gene>
<sequence length="35" mass="4098">MRKNGRLCLQYCVGFYGRVITILFSIIVITMLMML</sequence>
<proteinExistence type="predicted"/>
<dbReference type="AlphaFoldDB" id="A0A7J9IHW5"/>
<keyword evidence="3" id="KW-1185">Reference proteome</keyword>
<keyword evidence="1" id="KW-0812">Transmembrane</keyword>
<comment type="caution">
    <text evidence="2">The sequence shown here is derived from an EMBL/GenBank/DDBJ whole genome shotgun (WGS) entry which is preliminary data.</text>
</comment>
<reference evidence="2 3" key="1">
    <citation type="journal article" date="2019" name="Genome Biol. Evol.">
        <title>Insights into the evolution of the New World diploid cottons (Gossypium, subgenus Houzingenia) based on genome sequencing.</title>
        <authorList>
            <person name="Grover C.E."/>
            <person name="Arick M.A. 2nd"/>
            <person name="Thrash A."/>
            <person name="Conover J.L."/>
            <person name="Sanders W.S."/>
            <person name="Peterson D.G."/>
            <person name="Frelichowski J.E."/>
            <person name="Scheffler J.A."/>
            <person name="Scheffler B.E."/>
            <person name="Wendel J.F."/>
        </authorList>
    </citation>
    <scope>NUCLEOTIDE SEQUENCE [LARGE SCALE GENOMIC DNA]</scope>
    <source>
        <strain evidence="2">6</strain>
        <tissue evidence="2">Leaf</tissue>
    </source>
</reference>
<dbReference type="Proteomes" id="UP000593575">
    <property type="component" value="Unassembled WGS sequence"/>
</dbReference>
<name>A0A7J9IHW5_9ROSI</name>
<organism evidence="2 3">
    <name type="scientific">Gossypium armourianum</name>
    <dbReference type="NCBI Taxonomy" id="34283"/>
    <lineage>
        <taxon>Eukaryota</taxon>
        <taxon>Viridiplantae</taxon>
        <taxon>Streptophyta</taxon>
        <taxon>Embryophyta</taxon>
        <taxon>Tracheophyta</taxon>
        <taxon>Spermatophyta</taxon>
        <taxon>Magnoliopsida</taxon>
        <taxon>eudicotyledons</taxon>
        <taxon>Gunneridae</taxon>
        <taxon>Pentapetalae</taxon>
        <taxon>rosids</taxon>
        <taxon>malvids</taxon>
        <taxon>Malvales</taxon>
        <taxon>Malvaceae</taxon>
        <taxon>Malvoideae</taxon>
        <taxon>Gossypium</taxon>
    </lineage>
</organism>